<dbReference type="InterPro" id="IPR052416">
    <property type="entry name" value="GTF3C_component"/>
</dbReference>
<evidence type="ECO:0008006" key="6">
    <source>
        <dbReference type="Google" id="ProtNLM"/>
    </source>
</evidence>
<gene>
    <name evidence="4" type="ORF">LCOR_03496.1</name>
</gene>
<dbReference type="VEuPathDB" id="FungiDB:LCOR_03496.1"/>
<dbReference type="AlphaFoldDB" id="A0A068RP53"/>
<keyword evidence="5" id="KW-1185">Reference proteome</keyword>
<dbReference type="SUPFAM" id="SSF50978">
    <property type="entry name" value="WD40 repeat-like"/>
    <property type="match status" value="1"/>
</dbReference>
<dbReference type="Gene3D" id="2.130.10.10">
    <property type="entry name" value="YVTN repeat-like/Quinoprotein amine dehydrogenase"/>
    <property type="match status" value="1"/>
</dbReference>
<keyword evidence="2" id="KW-0804">Transcription</keyword>
<dbReference type="OrthoDB" id="4703at2759"/>
<dbReference type="Proteomes" id="UP000027586">
    <property type="component" value="Unassembled WGS sequence"/>
</dbReference>
<evidence type="ECO:0000256" key="3">
    <source>
        <dbReference type="ARBA" id="ARBA00023242"/>
    </source>
</evidence>
<name>A0A068RP53_9FUNG</name>
<dbReference type="GO" id="GO:0005634">
    <property type="term" value="C:nucleus"/>
    <property type="evidence" value="ECO:0007669"/>
    <property type="project" value="UniProtKB-SubCell"/>
</dbReference>
<dbReference type="GO" id="GO:0000127">
    <property type="term" value="C:transcription factor TFIIIC complex"/>
    <property type="evidence" value="ECO:0007669"/>
    <property type="project" value="TreeGrafter"/>
</dbReference>
<dbReference type="STRING" id="1263082.A0A068RP53"/>
<evidence type="ECO:0000313" key="5">
    <source>
        <dbReference type="Proteomes" id="UP000027586"/>
    </source>
</evidence>
<dbReference type="InterPro" id="IPR036322">
    <property type="entry name" value="WD40_repeat_dom_sf"/>
</dbReference>
<reference evidence="4" key="1">
    <citation type="submission" date="2013-08" db="EMBL/GenBank/DDBJ databases">
        <title>Gene expansion shapes genome architecture in the human pathogen Lichtheimia corymbifera: an evolutionary genomics analysis in the ancient terrestrial Mucorales (Mucoromycotina).</title>
        <authorList>
            <person name="Schwartze V.U."/>
            <person name="Winter S."/>
            <person name="Shelest E."/>
            <person name="Marcet-Houben M."/>
            <person name="Horn F."/>
            <person name="Wehner S."/>
            <person name="Hoffmann K."/>
            <person name="Riege K."/>
            <person name="Sammeth M."/>
            <person name="Nowrousian M."/>
            <person name="Valiante V."/>
            <person name="Linde J."/>
            <person name="Jacobsen I.D."/>
            <person name="Marz M."/>
            <person name="Brakhage A.A."/>
            <person name="Gabaldon T."/>
            <person name="Bocker S."/>
            <person name="Voigt K."/>
        </authorList>
    </citation>
    <scope>NUCLEOTIDE SEQUENCE [LARGE SCALE GENOMIC DNA]</scope>
    <source>
        <strain evidence="4">FSU 9682</strain>
    </source>
</reference>
<comment type="subcellular location">
    <subcellularLocation>
        <location evidence="1">Nucleus</location>
    </subcellularLocation>
</comment>
<dbReference type="PANTHER" id="PTHR15052:SF2">
    <property type="entry name" value="GENERAL TRANSCRIPTION FACTOR 3C POLYPEPTIDE 2"/>
    <property type="match status" value="1"/>
</dbReference>
<organism evidence="4 5">
    <name type="scientific">Lichtheimia corymbifera JMRC:FSU:9682</name>
    <dbReference type="NCBI Taxonomy" id="1263082"/>
    <lineage>
        <taxon>Eukaryota</taxon>
        <taxon>Fungi</taxon>
        <taxon>Fungi incertae sedis</taxon>
        <taxon>Mucoromycota</taxon>
        <taxon>Mucoromycotina</taxon>
        <taxon>Mucoromycetes</taxon>
        <taxon>Mucorales</taxon>
        <taxon>Lichtheimiaceae</taxon>
        <taxon>Lichtheimia</taxon>
    </lineage>
</organism>
<evidence type="ECO:0000313" key="4">
    <source>
        <dbReference type="EMBL" id="CDH51953.1"/>
    </source>
</evidence>
<proteinExistence type="predicted"/>
<accession>A0A068RP53</accession>
<keyword evidence="3" id="KW-0539">Nucleus</keyword>
<dbReference type="PANTHER" id="PTHR15052">
    <property type="entry name" value="RNA POLYMERASE III TRANSCRIPTION INITIATION FACTOR COMPLEX SUBUNIT"/>
    <property type="match status" value="1"/>
</dbReference>
<evidence type="ECO:0000256" key="2">
    <source>
        <dbReference type="ARBA" id="ARBA00023163"/>
    </source>
</evidence>
<comment type="caution">
    <text evidence="4">The sequence shown here is derived from an EMBL/GenBank/DDBJ whole genome shotgun (WGS) entry which is preliminary data.</text>
</comment>
<dbReference type="EMBL" id="CBTN010000011">
    <property type="protein sequence ID" value="CDH51953.1"/>
    <property type="molecule type" value="Genomic_DNA"/>
</dbReference>
<dbReference type="InterPro" id="IPR015943">
    <property type="entry name" value="WD40/YVTN_repeat-like_dom_sf"/>
</dbReference>
<dbReference type="GO" id="GO:0006383">
    <property type="term" value="P:transcription by RNA polymerase III"/>
    <property type="evidence" value="ECO:0007669"/>
    <property type="project" value="TreeGrafter"/>
</dbReference>
<protein>
    <recommendedName>
        <fullName evidence="6">Transcription factor</fullName>
    </recommendedName>
</protein>
<evidence type="ECO:0000256" key="1">
    <source>
        <dbReference type="ARBA" id="ARBA00004123"/>
    </source>
</evidence>
<sequence>MPSHKAGPPTLPNDADVELHGPLRQKLFNVDQGSNRDDYSQVHPNEDEWEIVTESEAQPYLPEGKSRRVMLGIKEKTTVDIPLLGAESVGKHIAVKPGYVINNGGAVWGLGFAPKRPDIESDPHTQYLAITGFRGAEKEHHKQRGEVPTGTYKNAIQIWKLHLSVNDDPVEPRLDLCLLHDFGPVKSLEWCPYGAYEEELEKDIPKLGILAIVCGDNTVRLIVVPHPNALRQSEGGQGTLYLRLKKVRYTLKLNSMIPMVASWGGHSKVACGFANGMVAVLDAERALMNGHKDNDHPQRYINSSVVVHASAVRNIAWHGVIDPVNFASCGSDGCVFIHDPQDPGHPIMYSRTRSIAYALVWPGIGDKLSYMDGDNILHLCDTKERSETSPGNRLVEGNAASFSIAGSEMHPFLSITSSDGWLKIVNAYVLRRRGETKYQNIAYKLEYDPEEDTFQYIDGLKPMSKDQSKKEKPYYHYMKDSVRVLTKTCWCPNTTSAGWIASGGAAGLCRVEFVGRGTQWT</sequence>